<accession>A0A9D4Y8P4</accession>
<evidence type="ECO:0000313" key="2">
    <source>
        <dbReference type="Proteomes" id="UP001058974"/>
    </source>
</evidence>
<reference evidence="1 2" key="1">
    <citation type="journal article" date="2022" name="Nat. Genet.">
        <title>Improved pea reference genome and pan-genome highlight genomic features and evolutionary characteristics.</title>
        <authorList>
            <person name="Yang T."/>
            <person name="Liu R."/>
            <person name="Luo Y."/>
            <person name="Hu S."/>
            <person name="Wang D."/>
            <person name="Wang C."/>
            <person name="Pandey M.K."/>
            <person name="Ge S."/>
            <person name="Xu Q."/>
            <person name="Li N."/>
            <person name="Li G."/>
            <person name="Huang Y."/>
            <person name="Saxena R.K."/>
            <person name="Ji Y."/>
            <person name="Li M."/>
            <person name="Yan X."/>
            <person name="He Y."/>
            <person name="Liu Y."/>
            <person name="Wang X."/>
            <person name="Xiang C."/>
            <person name="Varshney R.K."/>
            <person name="Ding H."/>
            <person name="Gao S."/>
            <person name="Zong X."/>
        </authorList>
    </citation>
    <scope>NUCLEOTIDE SEQUENCE [LARGE SCALE GENOMIC DNA]</scope>
    <source>
        <strain evidence="1 2">cv. Zhongwan 6</strain>
    </source>
</reference>
<dbReference type="SUPFAM" id="SSF54928">
    <property type="entry name" value="RNA-binding domain, RBD"/>
    <property type="match status" value="1"/>
</dbReference>
<name>A0A9D4Y8P4_PEA</name>
<dbReference type="InterPro" id="IPR035979">
    <property type="entry name" value="RBD_domain_sf"/>
</dbReference>
<dbReference type="Proteomes" id="UP001058974">
    <property type="component" value="Chromosome 2"/>
</dbReference>
<dbReference type="CDD" id="cd00590">
    <property type="entry name" value="RRM_SF"/>
    <property type="match status" value="1"/>
</dbReference>
<keyword evidence="2" id="KW-1185">Reference proteome</keyword>
<dbReference type="Gramene" id="Psat02G0098300-T1">
    <property type="protein sequence ID" value="KAI5433954.1"/>
    <property type="gene ID" value="KIW84_020983"/>
</dbReference>
<dbReference type="GO" id="GO:0003676">
    <property type="term" value="F:nucleic acid binding"/>
    <property type="evidence" value="ECO:0007669"/>
    <property type="project" value="InterPro"/>
</dbReference>
<sequence length="111" mass="13537">MYEVFDGYGSIDEVIIPKKLDIRGKRYEFVRFFNMEDDRLFTVKLDNIFIGKRKIFVNLPRLSRKGEQVNKEDRVEDELKDLVLDEKEWLSRWFREVCPWKPEDMDDSRVN</sequence>
<dbReference type="EMBL" id="JAMSHJ010000002">
    <property type="protein sequence ID" value="KAI5433954.1"/>
    <property type="molecule type" value="Genomic_DNA"/>
</dbReference>
<evidence type="ECO:0000313" key="1">
    <source>
        <dbReference type="EMBL" id="KAI5433954.1"/>
    </source>
</evidence>
<dbReference type="AlphaFoldDB" id="A0A9D4Y8P4"/>
<dbReference type="Gene3D" id="3.30.70.330">
    <property type="match status" value="1"/>
</dbReference>
<comment type="caution">
    <text evidence="1">The sequence shown here is derived from an EMBL/GenBank/DDBJ whole genome shotgun (WGS) entry which is preliminary data.</text>
</comment>
<dbReference type="InterPro" id="IPR012677">
    <property type="entry name" value="Nucleotide-bd_a/b_plait_sf"/>
</dbReference>
<proteinExistence type="predicted"/>
<gene>
    <name evidence="1" type="ORF">KIW84_020983</name>
</gene>
<protein>
    <submittedName>
        <fullName evidence="1">Uncharacterized protein</fullName>
    </submittedName>
</protein>
<organism evidence="1 2">
    <name type="scientific">Pisum sativum</name>
    <name type="common">Garden pea</name>
    <name type="synonym">Lathyrus oleraceus</name>
    <dbReference type="NCBI Taxonomy" id="3888"/>
    <lineage>
        <taxon>Eukaryota</taxon>
        <taxon>Viridiplantae</taxon>
        <taxon>Streptophyta</taxon>
        <taxon>Embryophyta</taxon>
        <taxon>Tracheophyta</taxon>
        <taxon>Spermatophyta</taxon>
        <taxon>Magnoliopsida</taxon>
        <taxon>eudicotyledons</taxon>
        <taxon>Gunneridae</taxon>
        <taxon>Pentapetalae</taxon>
        <taxon>rosids</taxon>
        <taxon>fabids</taxon>
        <taxon>Fabales</taxon>
        <taxon>Fabaceae</taxon>
        <taxon>Papilionoideae</taxon>
        <taxon>50 kb inversion clade</taxon>
        <taxon>NPAAA clade</taxon>
        <taxon>Hologalegina</taxon>
        <taxon>IRL clade</taxon>
        <taxon>Fabeae</taxon>
        <taxon>Lathyrus</taxon>
    </lineage>
</organism>